<dbReference type="Pfam" id="PF13508">
    <property type="entry name" value="Acetyltransf_7"/>
    <property type="match status" value="1"/>
</dbReference>
<evidence type="ECO:0000256" key="2">
    <source>
        <dbReference type="ARBA" id="ARBA00022491"/>
    </source>
</evidence>
<name>A0ABR9BPH6_9GAMM</name>
<dbReference type="PROSITE" id="PS51186">
    <property type="entry name" value="GNAT"/>
    <property type="match status" value="1"/>
</dbReference>
<dbReference type="Gene3D" id="3.40.630.30">
    <property type="match status" value="1"/>
</dbReference>
<keyword evidence="9" id="KW-1185">Reference proteome</keyword>
<dbReference type="Proteomes" id="UP000649768">
    <property type="component" value="Unassembled WGS sequence"/>
</dbReference>
<gene>
    <name evidence="8" type="ORF">IFO68_17425</name>
</gene>
<reference evidence="8 9" key="1">
    <citation type="submission" date="2020-09" db="EMBL/GenBank/DDBJ databases">
        <title>Photobacterium sp. CAU 1568 isolated from sand of Sido Beach.</title>
        <authorList>
            <person name="Kim W."/>
        </authorList>
    </citation>
    <scope>NUCLEOTIDE SEQUENCE [LARGE SCALE GENOMIC DNA]</scope>
    <source>
        <strain evidence="8 9">CAU 1568</strain>
    </source>
</reference>
<keyword evidence="4" id="KW-0808">Transferase</keyword>
<dbReference type="PANTHER" id="PTHR36449:SF1">
    <property type="entry name" value="ACETYLTRANSFERASE"/>
    <property type="match status" value="1"/>
</dbReference>
<evidence type="ECO:0000256" key="6">
    <source>
        <dbReference type="ARBA" id="ARBA00049880"/>
    </source>
</evidence>
<dbReference type="CDD" id="cd04301">
    <property type="entry name" value="NAT_SF"/>
    <property type="match status" value="1"/>
</dbReference>
<evidence type="ECO:0000256" key="5">
    <source>
        <dbReference type="ARBA" id="ARBA00023315"/>
    </source>
</evidence>
<comment type="caution">
    <text evidence="8">The sequence shown here is derived from an EMBL/GenBank/DDBJ whole genome shotgun (WGS) entry which is preliminary data.</text>
</comment>
<comment type="catalytic activity">
    <reaction evidence="6">
        <text>glycyl-tRNA(Gly) + acetyl-CoA = N-acetylglycyl-tRNA(Gly) + CoA + H(+)</text>
        <dbReference type="Rhea" id="RHEA:81867"/>
        <dbReference type="Rhea" id="RHEA-COMP:9683"/>
        <dbReference type="Rhea" id="RHEA-COMP:19766"/>
        <dbReference type="ChEBI" id="CHEBI:15378"/>
        <dbReference type="ChEBI" id="CHEBI:57287"/>
        <dbReference type="ChEBI" id="CHEBI:57288"/>
        <dbReference type="ChEBI" id="CHEBI:78522"/>
        <dbReference type="ChEBI" id="CHEBI:232036"/>
    </reaction>
</comment>
<evidence type="ECO:0000256" key="4">
    <source>
        <dbReference type="ARBA" id="ARBA00022679"/>
    </source>
</evidence>
<protein>
    <submittedName>
        <fullName evidence="8">GNAT family N-acetyltransferase</fullName>
    </submittedName>
</protein>
<evidence type="ECO:0000313" key="8">
    <source>
        <dbReference type="EMBL" id="MBD8514465.1"/>
    </source>
</evidence>
<organism evidence="8 9">
    <name type="scientific">Photobacterium arenosum</name>
    <dbReference type="NCBI Taxonomy" id="2774143"/>
    <lineage>
        <taxon>Bacteria</taxon>
        <taxon>Pseudomonadati</taxon>
        <taxon>Pseudomonadota</taxon>
        <taxon>Gammaproteobacteria</taxon>
        <taxon>Vibrionales</taxon>
        <taxon>Vibrionaceae</taxon>
        <taxon>Photobacterium</taxon>
    </lineage>
</organism>
<dbReference type="RefSeq" id="WP_192017098.1">
    <property type="nucleotide sequence ID" value="NZ_JACYTP010000013.1"/>
</dbReference>
<evidence type="ECO:0000313" key="9">
    <source>
        <dbReference type="Proteomes" id="UP000649768"/>
    </source>
</evidence>
<sequence>MVQPSNKSVNSCTLNNAECTVTNHLYDGEKKLKGIKHFNCGNDVINRFVRNNLKVKGKASTSVVTVLLDDSDDSKLVGFYTASSHALNRDGFSVTGLFGNAPKFVPVVRLEMLGVDLAYQKQGFGEELVALAMEKTAVVAKAIGCYGLYLDADKHAVEFYKRLGFRALDEPDETYGNTPMFLHLNEILDALES</sequence>
<keyword evidence="5" id="KW-0012">Acyltransferase</keyword>
<evidence type="ECO:0000256" key="1">
    <source>
        <dbReference type="ARBA" id="ARBA00009342"/>
    </source>
</evidence>
<keyword evidence="3" id="KW-1277">Toxin-antitoxin system</keyword>
<feature type="domain" description="N-acetyltransferase" evidence="7">
    <location>
        <begin position="35"/>
        <end position="185"/>
    </location>
</feature>
<dbReference type="InterPro" id="IPR016181">
    <property type="entry name" value="Acyl_CoA_acyltransferase"/>
</dbReference>
<evidence type="ECO:0000259" key="7">
    <source>
        <dbReference type="PROSITE" id="PS51186"/>
    </source>
</evidence>
<dbReference type="SUPFAM" id="SSF55729">
    <property type="entry name" value="Acyl-CoA N-acyltransferases (Nat)"/>
    <property type="match status" value="1"/>
</dbReference>
<dbReference type="InterPro" id="IPR000182">
    <property type="entry name" value="GNAT_dom"/>
</dbReference>
<keyword evidence="2" id="KW-0678">Repressor</keyword>
<proteinExistence type="inferred from homology"/>
<comment type="similarity">
    <text evidence="1">Belongs to the acetyltransferase family. GNAT subfamily.</text>
</comment>
<accession>A0ABR9BPH6</accession>
<dbReference type="EMBL" id="JACYTP010000013">
    <property type="protein sequence ID" value="MBD8514465.1"/>
    <property type="molecule type" value="Genomic_DNA"/>
</dbReference>
<dbReference type="PANTHER" id="PTHR36449">
    <property type="entry name" value="ACETYLTRANSFERASE-RELATED"/>
    <property type="match status" value="1"/>
</dbReference>
<evidence type="ECO:0000256" key="3">
    <source>
        <dbReference type="ARBA" id="ARBA00022649"/>
    </source>
</evidence>